<feature type="transmembrane region" description="Helical" evidence="1">
    <location>
        <begin position="33"/>
        <end position="54"/>
    </location>
</feature>
<comment type="caution">
    <text evidence="2">The sequence shown here is derived from an EMBL/GenBank/DDBJ whole genome shotgun (WGS) entry which is preliminary data.</text>
</comment>
<evidence type="ECO:0000313" key="3">
    <source>
        <dbReference type="Proteomes" id="UP000284557"/>
    </source>
</evidence>
<organism evidence="2 3">
    <name type="scientific">Mycobacteroides abscessus</name>
    <dbReference type="NCBI Taxonomy" id="36809"/>
    <lineage>
        <taxon>Bacteria</taxon>
        <taxon>Bacillati</taxon>
        <taxon>Actinomycetota</taxon>
        <taxon>Actinomycetes</taxon>
        <taxon>Mycobacteriales</taxon>
        <taxon>Mycobacteriaceae</taxon>
        <taxon>Mycobacteroides</taxon>
    </lineage>
</organism>
<keyword evidence="1" id="KW-0472">Membrane</keyword>
<feature type="transmembrane region" description="Helical" evidence="1">
    <location>
        <begin position="241"/>
        <end position="261"/>
    </location>
</feature>
<feature type="transmembrane region" description="Helical" evidence="1">
    <location>
        <begin position="207"/>
        <end position="229"/>
    </location>
</feature>
<proteinExistence type="predicted"/>
<accession>A0ABD7HFV8</accession>
<keyword evidence="1" id="KW-0812">Transmembrane</keyword>
<dbReference type="AlphaFoldDB" id="A0ABD7HFV8"/>
<dbReference type="EMBL" id="QXBN01000075">
    <property type="protein sequence ID" value="RIT26267.1"/>
    <property type="molecule type" value="Genomic_DNA"/>
</dbReference>
<keyword evidence="1" id="KW-1133">Transmembrane helix</keyword>
<feature type="transmembrane region" description="Helical" evidence="1">
    <location>
        <begin position="66"/>
        <end position="86"/>
    </location>
</feature>
<evidence type="ECO:0000256" key="1">
    <source>
        <dbReference type="SAM" id="Phobius"/>
    </source>
</evidence>
<gene>
    <name evidence="2" type="ORF">D2E76_28390</name>
</gene>
<evidence type="ECO:0000313" key="2">
    <source>
        <dbReference type="EMBL" id="RIT26267.1"/>
    </source>
</evidence>
<sequence>MVLFLESSATTDRETHMEFKHPPVPLDMTANVAVSWGFLAFTAVSFIATLAWALRMGMRSRDWLPLILMAGGALCGFLEPGGDILGATFYPLNTPLLVFELWGRHIPLFVFVGESMFFATAVYFAYRFLLTGTSVVRLVEILVVFSLFDAAMEMTISQFHVMTYYGDNPTLIFGLPLYSLVQNGALALVGGWTILVAAPRLPGMRKLFLALLVPLSFGLQAFITTWPMYLGLNTGASRSSLFILGLIATAANLALPILCIYSPQARAHRAHPLPATGRAGTGVLVAQN</sequence>
<feature type="transmembrane region" description="Helical" evidence="1">
    <location>
        <begin position="138"/>
        <end position="159"/>
    </location>
</feature>
<dbReference type="Proteomes" id="UP000284557">
    <property type="component" value="Unassembled WGS sequence"/>
</dbReference>
<name>A0ABD7HFV8_9MYCO</name>
<protein>
    <submittedName>
        <fullName evidence="2">Uncharacterized protein</fullName>
    </submittedName>
</protein>
<feature type="transmembrane region" description="Helical" evidence="1">
    <location>
        <begin position="106"/>
        <end position="126"/>
    </location>
</feature>
<reference evidence="2 3" key="1">
    <citation type="submission" date="2018-08" db="EMBL/GenBank/DDBJ databases">
        <title>Linezolid Resistance in Mycobacterium abscessus: MIC Distribution and Comprehensive Investigation of Resistance Mechanisms.</title>
        <authorList>
            <person name="Ye M."/>
            <person name="Xu L."/>
            <person name="Zou Y."/>
            <person name="Li B."/>
            <person name="Guo Q."/>
            <person name="Zhang Y."/>
            <person name="Zhan M."/>
            <person name="Xu B."/>
            <person name="Yu F."/>
            <person name="Zhang Z."/>
            <person name="Chu H."/>
        </authorList>
    </citation>
    <scope>NUCLEOTIDE SEQUENCE [LARGE SCALE GENOMIC DNA]</scope>
    <source>
        <strain evidence="2 3">G143</strain>
    </source>
</reference>
<feature type="transmembrane region" description="Helical" evidence="1">
    <location>
        <begin position="171"/>
        <end position="195"/>
    </location>
</feature>